<accession>A0A4P6LRF6</accession>
<dbReference type="AlphaFoldDB" id="A0A4P6LRF6"/>
<evidence type="ECO:0000313" key="5">
    <source>
        <dbReference type="Proteomes" id="UP000289794"/>
    </source>
</evidence>
<dbReference type="InterPro" id="IPR050272">
    <property type="entry name" value="Isochorismatase-like_hydrls"/>
</dbReference>
<keyword evidence="2" id="KW-0378">Hydrolase</keyword>
<name>A0A4P6LRF6_9FIRM</name>
<evidence type="ECO:0000256" key="2">
    <source>
        <dbReference type="ARBA" id="ARBA00022801"/>
    </source>
</evidence>
<dbReference type="PANTHER" id="PTHR43540:SF6">
    <property type="entry name" value="ISOCHORISMATASE-LIKE DOMAIN-CONTAINING PROTEIN"/>
    <property type="match status" value="1"/>
</dbReference>
<dbReference type="InterPro" id="IPR036380">
    <property type="entry name" value="Isochorismatase-like_sf"/>
</dbReference>
<reference evidence="4 5" key="1">
    <citation type="submission" date="2019-01" db="EMBL/GenBank/DDBJ databases">
        <title>PMF-metabolizing Aryl O-demethylase.</title>
        <authorList>
            <person name="Kim M."/>
        </authorList>
    </citation>
    <scope>NUCLEOTIDE SEQUENCE [LARGE SCALE GENOMIC DNA]</scope>
    <source>
        <strain evidence="4 5">PMF1</strain>
    </source>
</reference>
<dbReference type="Proteomes" id="UP000289794">
    <property type="component" value="Chromosome"/>
</dbReference>
<dbReference type="InterPro" id="IPR000868">
    <property type="entry name" value="Isochorismatase-like_dom"/>
</dbReference>
<protein>
    <recommendedName>
        <fullName evidence="3">Isochorismatase-like domain-containing protein</fullName>
    </recommendedName>
</protein>
<dbReference type="SUPFAM" id="SSF52499">
    <property type="entry name" value="Isochorismatase-like hydrolases"/>
    <property type="match status" value="1"/>
</dbReference>
<dbReference type="GO" id="GO:0016787">
    <property type="term" value="F:hydrolase activity"/>
    <property type="evidence" value="ECO:0007669"/>
    <property type="project" value="UniProtKB-KW"/>
</dbReference>
<dbReference type="EMBL" id="CP035945">
    <property type="protein sequence ID" value="QBE94714.1"/>
    <property type="molecule type" value="Genomic_DNA"/>
</dbReference>
<feature type="domain" description="Isochorismatase-like" evidence="3">
    <location>
        <begin position="4"/>
        <end position="167"/>
    </location>
</feature>
<gene>
    <name evidence="4" type="ORF">PMF13cell1_00207</name>
</gene>
<dbReference type="KEGG" id="bpro:PMF13cell1_00207"/>
<proteinExistence type="inferred from homology"/>
<dbReference type="Pfam" id="PF00857">
    <property type="entry name" value="Isochorismatase"/>
    <property type="match status" value="1"/>
</dbReference>
<comment type="similarity">
    <text evidence="1">Belongs to the isochorismatase family.</text>
</comment>
<dbReference type="CDD" id="cd00431">
    <property type="entry name" value="cysteine_hydrolases"/>
    <property type="match status" value="1"/>
</dbReference>
<evidence type="ECO:0000313" key="4">
    <source>
        <dbReference type="EMBL" id="QBE94714.1"/>
    </source>
</evidence>
<dbReference type="RefSeq" id="WP_130179518.1">
    <property type="nucleotide sequence ID" value="NZ_CP035945.1"/>
</dbReference>
<dbReference type="PANTHER" id="PTHR43540">
    <property type="entry name" value="PEROXYUREIDOACRYLATE/UREIDOACRYLATE AMIDOHYDROLASE-RELATED"/>
    <property type="match status" value="1"/>
</dbReference>
<dbReference type="Gene3D" id="3.40.50.850">
    <property type="entry name" value="Isochorismatase-like"/>
    <property type="match status" value="1"/>
</dbReference>
<evidence type="ECO:0000256" key="1">
    <source>
        <dbReference type="ARBA" id="ARBA00006336"/>
    </source>
</evidence>
<organism evidence="4 5">
    <name type="scientific">Blautia producta</name>
    <dbReference type="NCBI Taxonomy" id="33035"/>
    <lineage>
        <taxon>Bacteria</taxon>
        <taxon>Bacillati</taxon>
        <taxon>Bacillota</taxon>
        <taxon>Clostridia</taxon>
        <taxon>Lachnospirales</taxon>
        <taxon>Lachnospiraceae</taxon>
        <taxon>Blautia</taxon>
    </lineage>
</organism>
<evidence type="ECO:0000259" key="3">
    <source>
        <dbReference type="Pfam" id="PF00857"/>
    </source>
</evidence>
<sequence>MKQLLVVVDMQVDFVTGALGTKDAEAIVENVVKKVEEAKAMGKTVVFTLDTHEENYMETQEGKNLPVPHCIKDTEGWELVPELRKLAAGCRLVEKPTFGSTVLAHLAGKDGYDEIELVGLCTDICVISNALILKAALPEAVISVDASCCAGVTKESHENALQAMKVCQIQVKDIPAAVL</sequence>